<feature type="region of interest" description="Disordered" evidence="1">
    <location>
        <begin position="93"/>
        <end position="118"/>
    </location>
</feature>
<dbReference type="AlphaFoldDB" id="A0A8J5M1A2"/>
<comment type="caution">
    <text evidence="2">The sequence shown here is derived from an EMBL/GenBank/DDBJ whole genome shotgun (WGS) entry which is preliminary data.</text>
</comment>
<evidence type="ECO:0000313" key="3">
    <source>
        <dbReference type="Proteomes" id="UP000709295"/>
    </source>
</evidence>
<dbReference type="EMBL" id="JAENGY010002638">
    <property type="protein sequence ID" value="KAG6943648.1"/>
    <property type="molecule type" value="Genomic_DNA"/>
</dbReference>
<keyword evidence="3" id="KW-1185">Reference proteome</keyword>
<organism evidence="2 3">
    <name type="scientific">Phytophthora aleatoria</name>
    <dbReference type="NCBI Taxonomy" id="2496075"/>
    <lineage>
        <taxon>Eukaryota</taxon>
        <taxon>Sar</taxon>
        <taxon>Stramenopiles</taxon>
        <taxon>Oomycota</taxon>
        <taxon>Peronosporomycetes</taxon>
        <taxon>Peronosporales</taxon>
        <taxon>Peronosporaceae</taxon>
        <taxon>Phytophthora</taxon>
    </lineage>
</organism>
<sequence>MSSDFAASGPGGSNNQSTQTANEDLVSRVPAHVQLERRLNEGDLSPAGARVANTKFWVTIRDALFESGVSVGAAQMEDLATAIIHDDPVDAAFSKSFNSYDPPSEVDDEEDKGEDEVA</sequence>
<name>A0A8J5M1A2_9STRA</name>
<evidence type="ECO:0000313" key="2">
    <source>
        <dbReference type="EMBL" id="KAG6943648.1"/>
    </source>
</evidence>
<feature type="compositionally biased region" description="Acidic residues" evidence="1">
    <location>
        <begin position="104"/>
        <end position="118"/>
    </location>
</feature>
<feature type="compositionally biased region" description="Polar residues" evidence="1">
    <location>
        <begin position="13"/>
        <end position="22"/>
    </location>
</feature>
<dbReference type="Proteomes" id="UP000709295">
    <property type="component" value="Unassembled WGS sequence"/>
</dbReference>
<gene>
    <name evidence="2" type="ORF">JG688_00017504</name>
</gene>
<proteinExistence type="predicted"/>
<evidence type="ECO:0000256" key="1">
    <source>
        <dbReference type="SAM" id="MobiDB-lite"/>
    </source>
</evidence>
<protein>
    <submittedName>
        <fullName evidence="2">Uncharacterized protein</fullName>
    </submittedName>
</protein>
<accession>A0A8J5M1A2</accession>
<reference evidence="2" key="1">
    <citation type="submission" date="2021-01" db="EMBL/GenBank/DDBJ databases">
        <title>Phytophthora aleatoria, a newly-described species from Pinus radiata is distinct from Phytophthora cactorum isolates based on comparative genomics.</title>
        <authorList>
            <person name="Mcdougal R."/>
            <person name="Panda P."/>
            <person name="Williams N."/>
            <person name="Studholme D.J."/>
        </authorList>
    </citation>
    <scope>NUCLEOTIDE SEQUENCE</scope>
    <source>
        <strain evidence="2">NZFS 4037</strain>
    </source>
</reference>
<feature type="region of interest" description="Disordered" evidence="1">
    <location>
        <begin position="1"/>
        <end position="26"/>
    </location>
</feature>